<evidence type="ECO:0000256" key="1">
    <source>
        <dbReference type="SAM" id="MobiDB-lite"/>
    </source>
</evidence>
<feature type="non-terminal residue" evidence="2">
    <location>
        <position position="1"/>
    </location>
</feature>
<dbReference type="KEGG" id="dosa:Os10g0318900"/>
<dbReference type="Proteomes" id="UP000000763">
    <property type="component" value="Chromosome 10"/>
</dbReference>
<feature type="compositionally biased region" description="Pro residues" evidence="1">
    <location>
        <begin position="17"/>
        <end position="31"/>
    </location>
</feature>
<dbReference type="AlphaFoldDB" id="A0A0P0XSN4"/>
<evidence type="ECO:0000313" key="2">
    <source>
        <dbReference type="EMBL" id="BAF26251.1"/>
    </source>
</evidence>
<accession>A0A0P0XSN4</accession>
<sequence>RFPSSPSGRRRAGPTGARPPPSRGTVPPSPRPGRRRPDPRRRCAVPHPRPDRLLQLHHAADPHGVQRTRPRCGGGSASAADADASRRQHERRGGQWPPADNLRLRPDGALVVLHVQPPPSIAAGLNPGPIPFGGPSKQSLALVFAEIRTDTWSCGCELWFLRIFSVELMASWMCRAADQARSLASLVASINSPRRRRCAGPGITSSKHY</sequence>
<dbReference type="EMBL" id="AP008216">
    <property type="protein sequence ID" value="BAF26251.1"/>
    <property type="molecule type" value="Genomic_DNA"/>
</dbReference>
<feature type="compositionally biased region" description="Basic and acidic residues" evidence="1">
    <location>
        <begin position="48"/>
        <end position="61"/>
    </location>
</feature>
<evidence type="ECO:0000313" key="3">
    <source>
        <dbReference type="Proteomes" id="UP000000763"/>
    </source>
</evidence>
<reference evidence="2 3" key="1">
    <citation type="journal article" date="2005" name="Nature">
        <title>The map-based sequence of the rice genome.</title>
        <authorList>
            <consortium name="International rice genome sequencing project (IRGSP)"/>
            <person name="Matsumoto T."/>
            <person name="Wu J."/>
            <person name="Kanamori H."/>
            <person name="Katayose Y."/>
            <person name="Fujisawa M."/>
            <person name="Namiki N."/>
            <person name="Mizuno H."/>
            <person name="Yamamoto K."/>
            <person name="Antonio B.A."/>
            <person name="Baba T."/>
            <person name="Sakata K."/>
            <person name="Nagamura Y."/>
            <person name="Aoki H."/>
            <person name="Arikawa K."/>
            <person name="Arita K."/>
            <person name="Bito T."/>
            <person name="Chiden Y."/>
            <person name="Fujitsuka N."/>
            <person name="Fukunaka R."/>
            <person name="Hamada M."/>
            <person name="Harada C."/>
            <person name="Hayashi A."/>
            <person name="Hijishita S."/>
            <person name="Honda M."/>
            <person name="Hosokawa S."/>
            <person name="Ichikawa Y."/>
            <person name="Idonuma A."/>
            <person name="Iijima M."/>
            <person name="Ikeda M."/>
            <person name="Ikeno M."/>
            <person name="Ito K."/>
            <person name="Ito S."/>
            <person name="Ito T."/>
            <person name="Ito Y."/>
            <person name="Ito Y."/>
            <person name="Iwabuchi A."/>
            <person name="Kamiya K."/>
            <person name="Karasawa W."/>
            <person name="Kurita K."/>
            <person name="Katagiri S."/>
            <person name="Kikuta A."/>
            <person name="Kobayashi H."/>
            <person name="Kobayashi N."/>
            <person name="Machita K."/>
            <person name="Maehara T."/>
            <person name="Masukawa M."/>
            <person name="Mizubayashi T."/>
            <person name="Mukai Y."/>
            <person name="Nagasaki H."/>
            <person name="Nagata Y."/>
            <person name="Naito S."/>
            <person name="Nakashima M."/>
            <person name="Nakama Y."/>
            <person name="Nakamichi Y."/>
            <person name="Nakamura M."/>
            <person name="Meguro A."/>
            <person name="Negishi M."/>
            <person name="Ohta I."/>
            <person name="Ohta T."/>
            <person name="Okamoto M."/>
            <person name="Ono N."/>
            <person name="Saji S."/>
            <person name="Sakaguchi M."/>
            <person name="Sakai K."/>
            <person name="Shibata M."/>
            <person name="Shimokawa T."/>
            <person name="Song J."/>
            <person name="Takazaki Y."/>
            <person name="Terasawa K."/>
            <person name="Tsugane M."/>
            <person name="Tsuji K."/>
            <person name="Ueda S."/>
            <person name="Waki K."/>
            <person name="Yamagata H."/>
            <person name="Yamamoto M."/>
            <person name="Yamamoto S."/>
            <person name="Yamane H."/>
            <person name="Yoshiki S."/>
            <person name="Yoshihara R."/>
            <person name="Yukawa K."/>
            <person name="Zhong H."/>
            <person name="Yano M."/>
            <person name="Yuan Q."/>
            <person name="Ouyang S."/>
            <person name="Liu J."/>
            <person name="Jones K.M."/>
            <person name="Gansberger K."/>
            <person name="Moffat K."/>
            <person name="Hill J."/>
            <person name="Bera J."/>
            <person name="Fadrosh D."/>
            <person name="Jin S."/>
            <person name="Johri S."/>
            <person name="Kim M."/>
            <person name="Overton L."/>
            <person name="Reardon M."/>
            <person name="Tsitrin T."/>
            <person name="Vuong H."/>
            <person name="Weaver B."/>
            <person name="Ciecko A."/>
            <person name="Tallon L."/>
            <person name="Jackson J."/>
            <person name="Pai G."/>
            <person name="Aken S.V."/>
            <person name="Utterback T."/>
            <person name="Reidmuller S."/>
            <person name="Feldblyum T."/>
            <person name="Hsiao J."/>
            <person name="Zismann V."/>
            <person name="Iobst S."/>
            <person name="de Vazeille A.R."/>
            <person name="Buell C.R."/>
            <person name="Ying K."/>
            <person name="Li Y."/>
            <person name="Lu T."/>
            <person name="Huang Y."/>
            <person name="Zhao Q."/>
            <person name="Feng Q."/>
            <person name="Zhang L."/>
            <person name="Zhu J."/>
            <person name="Weng Q."/>
            <person name="Mu J."/>
            <person name="Lu Y."/>
            <person name="Fan D."/>
            <person name="Liu Y."/>
            <person name="Guan J."/>
            <person name="Zhang Y."/>
            <person name="Yu S."/>
            <person name="Liu X."/>
            <person name="Zhang Y."/>
            <person name="Hong G."/>
            <person name="Han B."/>
            <person name="Choisne N."/>
            <person name="Demange N."/>
            <person name="Orjeda G."/>
            <person name="Samain S."/>
            <person name="Cattolico L."/>
            <person name="Pelletier E."/>
            <person name="Couloux A."/>
            <person name="Segurens B."/>
            <person name="Wincker P."/>
            <person name="D'Hont A."/>
            <person name="Scarpelli C."/>
            <person name="Weissenbach J."/>
            <person name="Salanoubat M."/>
            <person name="Quetier F."/>
            <person name="Yu Y."/>
            <person name="Kim H.R."/>
            <person name="Rambo T."/>
            <person name="Currie J."/>
            <person name="Collura K."/>
            <person name="Luo M."/>
            <person name="Yang T."/>
            <person name="Ammiraju J.S.S."/>
            <person name="Engler F."/>
            <person name="Soderlund C."/>
            <person name="Wing R.A."/>
            <person name="Palmer L.E."/>
            <person name="de la Bastide M."/>
            <person name="Spiegel L."/>
            <person name="Nascimento L."/>
            <person name="Zutavern T."/>
            <person name="O'Shaughnessy A."/>
            <person name="Dike S."/>
            <person name="Dedhia N."/>
            <person name="Preston R."/>
            <person name="Balija V."/>
            <person name="McCombie W.R."/>
            <person name="Chow T."/>
            <person name="Chen H."/>
            <person name="Chung M."/>
            <person name="Chen C."/>
            <person name="Shaw J."/>
            <person name="Wu H."/>
            <person name="Hsiao K."/>
            <person name="Chao Y."/>
            <person name="Chu M."/>
            <person name="Cheng C."/>
            <person name="Hour A."/>
            <person name="Lee P."/>
            <person name="Lin S."/>
            <person name="Lin Y."/>
            <person name="Liou J."/>
            <person name="Liu S."/>
            <person name="Hsing Y."/>
            <person name="Raghuvanshi S."/>
            <person name="Mohanty A."/>
            <person name="Bharti A.K."/>
            <person name="Gaur A."/>
            <person name="Gupta V."/>
            <person name="Kumar D."/>
            <person name="Ravi V."/>
            <person name="Vij S."/>
            <person name="Kapur A."/>
            <person name="Khurana P."/>
            <person name="Khurana P."/>
            <person name="Khurana J.P."/>
            <person name="Tyagi A.K."/>
            <person name="Gaikwad K."/>
            <person name="Singh A."/>
            <person name="Dalal V."/>
            <person name="Srivastava S."/>
            <person name="Dixit A."/>
            <person name="Pal A.K."/>
            <person name="Ghazi I.A."/>
            <person name="Yadav M."/>
            <person name="Pandit A."/>
            <person name="Bhargava A."/>
            <person name="Sureshbabu K."/>
            <person name="Batra K."/>
            <person name="Sharma T.R."/>
            <person name="Mohapatra T."/>
            <person name="Singh N.K."/>
            <person name="Messing J."/>
            <person name="Nelson A.B."/>
            <person name="Fuks G."/>
            <person name="Kavchok S."/>
            <person name="Keizer G."/>
            <person name="Linton E."/>
            <person name="Llaca V."/>
            <person name="Song R."/>
            <person name="Tanyolac B."/>
            <person name="Young S."/>
            <person name="Ho-Il K."/>
            <person name="Hahn J.H."/>
            <person name="Sangsakoo G."/>
            <person name="Vanavichit A."/>
            <person name="de Mattos Luiz.A.T."/>
            <person name="Zimmer P.D."/>
            <person name="Malone G."/>
            <person name="Dellagostin O."/>
            <person name="de Oliveira A.C."/>
            <person name="Bevan M."/>
            <person name="Bancroft I."/>
            <person name="Minx P."/>
            <person name="Cordum H."/>
            <person name="Wilson R."/>
            <person name="Cheng Z."/>
            <person name="Jin W."/>
            <person name="Jiang J."/>
            <person name="Leong S.A."/>
            <person name="Iwama H."/>
            <person name="Gojobori T."/>
            <person name="Itoh T."/>
            <person name="Niimura Y."/>
            <person name="Fujii Y."/>
            <person name="Habara T."/>
            <person name="Sakai H."/>
            <person name="Sato Y."/>
            <person name="Wilson G."/>
            <person name="Kumar K."/>
            <person name="McCouch S."/>
            <person name="Juretic N."/>
            <person name="Hoen D."/>
            <person name="Wright S."/>
            <person name="Bruskiewich R."/>
            <person name="Bureau T."/>
            <person name="Miyao A."/>
            <person name="Hirochika H."/>
            <person name="Nishikawa T."/>
            <person name="Kadowaki K."/>
            <person name="Sugiura M."/>
            <person name="Burr B."/>
            <person name="Sasaki T."/>
        </authorList>
    </citation>
    <scope>NUCLEOTIDE SEQUENCE [LARGE SCALE GENOMIC DNA]</scope>
    <source>
        <strain evidence="3">cv. Nipponbare</strain>
    </source>
</reference>
<gene>
    <name evidence="2" type="ordered locus">Os10g0318900</name>
</gene>
<name>A0A0P0XSN4_ORYSJ</name>
<feature type="compositionally biased region" description="Basic residues" evidence="1">
    <location>
        <begin position="32"/>
        <end position="44"/>
    </location>
</feature>
<feature type="compositionally biased region" description="Basic and acidic residues" evidence="1">
    <location>
        <begin position="83"/>
        <end position="93"/>
    </location>
</feature>
<protein>
    <submittedName>
        <fullName evidence="2">Os10g0318900 protein</fullName>
    </submittedName>
</protein>
<feature type="region of interest" description="Disordered" evidence="1">
    <location>
        <begin position="1"/>
        <end position="102"/>
    </location>
</feature>
<reference evidence="3" key="2">
    <citation type="journal article" date="2008" name="Nucleic Acids Res.">
        <title>The rice annotation project database (RAP-DB): 2008 update.</title>
        <authorList>
            <consortium name="The rice annotation project (RAP)"/>
        </authorList>
    </citation>
    <scope>GENOME REANNOTATION</scope>
    <source>
        <strain evidence="3">cv. Nipponbare</strain>
    </source>
</reference>
<proteinExistence type="predicted"/>
<dbReference type="Gramene" id="Os10t0318900-01">
    <property type="protein sequence ID" value="Os10t0318900-01"/>
    <property type="gene ID" value="Os10g0318900"/>
</dbReference>
<organism evidence="2 3">
    <name type="scientific">Oryza sativa subsp. japonica</name>
    <name type="common">Rice</name>
    <dbReference type="NCBI Taxonomy" id="39947"/>
    <lineage>
        <taxon>Eukaryota</taxon>
        <taxon>Viridiplantae</taxon>
        <taxon>Streptophyta</taxon>
        <taxon>Embryophyta</taxon>
        <taxon>Tracheophyta</taxon>
        <taxon>Spermatophyta</taxon>
        <taxon>Magnoliopsida</taxon>
        <taxon>Liliopsida</taxon>
        <taxon>Poales</taxon>
        <taxon>Poaceae</taxon>
        <taxon>BOP clade</taxon>
        <taxon>Oryzoideae</taxon>
        <taxon>Oryzeae</taxon>
        <taxon>Oryzinae</taxon>
        <taxon>Oryza</taxon>
        <taxon>Oryza sativa</taxon>
    </lineage>
</organism>